<dbReference type="InterPro" id="IPR043128">
    <property type="entry name" value="Rev_trsase/Diguanyl_cyclase"/>
</dbReference>
<dbReference type="InterPro" id="IPR050951">
    <property type="entry name" value="Retrovirus_Pol_polyprotein"/>
</dbReference>
<gene>
    <name evidence="2" type="primary">LOC130472064</name>
</gene>
<dbReference type="GeneID" id="130472064"/>
<accession>A0ABM3RS71</accession>
<evidence type="ECO:0000313" key="2">
    <source>
        <dbReference type="RefSeq" id="XP_056698459.1"/>
    </source>
</evidence>
<reference evidence="1" key="1">
    <citation type="journal article" date="2021" name="Nat. Commun.">
        <title>Genomic analyses provide insights into spinach domestication and the genetic basis of agronomic traits.</title>
        <authorList>
            <person name="Cai X."/>
            <person name="Sun X."/>
            <person name="Xu C."/>
            <person name="Sun H."/>
            <person name="Wang X."/>
            <person name="Ge C."/>
            <person name="Zhang Z."/>
            <person name="Wang Q."/>
            <person name="Fei Z."/>
            <person name="Jiao C."/>
            <person name="Wang Q."/>
        </authorList>
    </citation>
    <scope>NUCLEOTIDE SEQUENCE [LARGE SCALE GENOMIC DNA]</scope>
    <source>
        <strain evidence="1">cv. Varoflay</strain>
    </source>
</reference>
<organism evidence="1 2">
    <name type="scientific">Spinacia oleracea</name>
    <name type="common">Spinach</name>
    <dbReference type="NCBI Taxonomy" id="3562"/>
    <lineage>
        <taxon>Eukaryota</taxon>
        <taxon>Viridiplantae</taxon>
        <taxon>Streptophyta</taxon>
        <taxon>Embryophyta</taxon>
        <taxon>Tracheophyta</taxon>
        <taxon>Spermatophyta</taxon>
        <taxon>Magnoliopsida</taxon>
        <taxon>eudicotyledons</taxon>
        <taxon>Gunneridae</taxon>
        <taxon>Pentapetalae</taxon>
        <taxon>Caryophyllales</taxon>
        <taxon>Chenopodiaceae</taxon>
        <taxon>Chenopodioideae</taxon>
        <taxon>Anserineae</taxon>
        <taxon>Spinacia</taxon>
    </lineage>
</organism>
<name>A0ABM3RS71_SPIOL</name>
<dbReference type="PANTHER" id="PTHR37984:SF5">
    <property type="entry name" value="PROTEIN NYNRIN-LIKE"/>
    <property type="match status" value="1"/>
</dbReference>
<dbReference type="SUPFAM" id="SSF56672">
    <property type="entry name" value="DNA/RNA polymerases"/>
    <property type="match status" value="1"/>
</dbReference>
<dbReference type="RefSeq" id="XP_056698459.1">
    <property type="nucleotide sequence ID" value="XM_056842481.1"/>
</dbReference>
<proteinExistence type="predicted"/>
<sequence length="104" mass="12373">MDLLKHVFRAFLHKDNQFYAKFLKCEFGLEKVAFLGHFVSKEGVVVDPAKIKVVREWPTSKSVIKFRSFLGLAGYYRRFAQDFSRVAKPMTTFMKKEPWFEWNE</sequence>
<dbReference type="Proteomes" id="UP000813463">
    <property type="component" value="Chromosome 4"/>
</dbReference>
<keyword evidence="1" id="KW-1185">Reference proteome</keyword>
<reference evidence="2" key="2">
    <citation type="submission" date="2025-08" db="UniProtKB">
        <authorList>
            <consortium name="RefSeq"/>
        </authorList>
    </citation>
    <scope>IDENTIFICATION</scope>
    <source>
        <tissue evidence="2">Leaf</tissue>
    </source>
</reference>
<evidence type="ECO:0000313" key="1">
    <source>
        <dbReference type="Proteomes" id="UP000813463"/>
    </source>
</evidence>
<dbReference type="PANTHER" id="PTHR37984">
    <property type="entry name" value="PROTEIN CBG26694"/>
    <property type="match status" value="1"/>
</dbReference>
<dbReference type="Gene3D" id="3.30.70.270">
    <property type="match status" value="2"/>
</dbReference>
<protein>
    <submittedName>
        <fullName evidence="2">Uncharacterized mitochondrial protein AtMg00860-like</fullName>
    </submittedName>
</protein>
<dbReference type="InterPro" id="IPR043502">
    <property type="entry name" value="DNA/RNA_pol_sf"/>
</dbReference>